<keyword evidence="3" id="KW-1185">Reference proteome</keyword>
<dbReference type="Proteomes" id="UP000286576">
    <property type="component" value="Unassembled WGS sequence"/>
</dbReference>
<dbReference type="EMBL" id="QXFL01000004">
    <property type="protein sequence ID" value="RIV85847.1"/>
    <property type="molecule type" value="Genomic_DNA"/>
</dbReference>
<dbReference type="OrthoDB" id="8443793at2"/>
<protein>
    <submittedName>
        <fullName evidence="2">DUF177 domain-containing protein</fullName>
    </submittedName>
</protein>
<reference evidence="2 3" key="1">
    <citation type="submission" date="2018-08" db="EMBL/GenBank/DDBJ databases">
        <title>Erythrobacter zhengii sp.nov., a bacterium isolated from deep-sea sediment.</title>
        <authorList>
            <person name="Fang C."/>
            <person name="Wu Y.-H."/>
            <person name="Sun C."/>
            <person name="Wang H."/>
            <person name="Cheng H."/>
            <person name="Meng F.-X."/>
            <person name="Wang C.-S."/>
            <person name="Xu X.-W."/>
        </authorList>
    </citation>
    <scope>NUCLEOTIDE SEQUENCE [LARGE SCALE GENOMIC DNA]</scope>
    <source>
        <strain evidence="2 3">V18</strain>
    </source>
</reference>
<dbReference type="InterPro" id="IPR003772">
    <property type="entry name" value="YceD"/>
</dbReference>
<name>A0A418NS96_9SPHN</name>
<accession>A0A418NS96</accession>
<gene>
    <name evidence="2" type="ORF">D2V07_11070</name>
</gene>
<evidence type="ECO:0000313" key="3">
    <source>
        <dbReference type="Proteomes" id="UP000286576"/>
    </source>
</evidence>
<feature type="region of interest" description="Disordered" evidence="1">
    <location>
        <begin position="142"/>
        <end position="175"/>
    </location>
</feature>
<comment type="caution">
    <text evidence="2">The sequence shown here is derived from an EMBL/GenBank/DDBJ whole genome shotgun (WGS) entry which is preliminary data.</text>
</comment>
<evidence type="ECO:0000256" key="1">
    <source>
        <dbReference type="SAM" id="MobiDB-lite"/>
    </source>
</evidence>
<sequence length="175" mass="18850">MSDTPEFSRPFDIRGITARPVKLEADESERAALASRFGLVSIGRLAAELSVEAEGEEIAATGTLHAEYVQSCAVSGDDLPMRIDDEVTLRFVPLAALEASEEDEEIELEEAELDEIGYEGTSFDLGEAVAQSLALAIDPYATGPQADDARRRHGLVEEGEADGPLADMLRGLKRD</sequence>
<evidence type="ECO:0000313" key="2">
    <source>
        <dbReference type="EMBL" id="RIV85847.1"/>
    </source>
</evidence>
<dbReference type="AlphaFoldDB" id="A0A418NS96"/>
<feature type="compositionally biased region" description="Basic and acidic residues" evidence="1">
    <location>
        <begin position="147"/>
        <end position="156"/>
    </location>
</feature>
<proteinExistence type="predicted"/>
<organism evidence="2 3">
    <name type="scientific">Aurantiacibacter zhengii</name>
    <dbReference type="NCBI Taxonomy" id="2307003"/>
    <lineage>
        <taxon>Bacteria</taxon>
        <taxon>Pseudomonadati</taxon>
        <taxon>Pseudomonadota</taxon>
        <taxon>Alphaproteobacteria</taxon>
        <taxon>Sphingomonadales</taxon>
        <taxon>Erythrobacteraceae</taxon>
        <taxon>Aurantiacibacter</taxon>
    </lineage>
</organism>
<dbReference type="Pfam" id="PF02620">
    <property type="entry name" value="YceD"/>
    <property type="match status" value="1"/>
</dbReference>
<dbReference type="RefSeq" id="WP_119587037.1">
    <property type="nucleotide sequence ID" value="NZ_CAWODQ010000024.1"/>
</dbReference>